<evidence type="ECO:0000259" key="2">
    <source>
        <dbReference type="SMART" id="SM00867"/>
    </source>
</evidence>
<protein>
    <submittedName>
        <fullName evidence="3">Polyisoprenoid-binding protein YceI</fullName>
    </submittedName>
</protein>
<proteinExistence type="predicted"/>
<dbReference type="SUPFAM" id="SSF101874">
    <property type="entry name" value="YceI-like"/>
    <property type="match status" value="1"/>
</dbReference>
<dbReference type="PANTHER" id="PTHR34406">
    <property type="entry name" value="PROTEIN YCEI"/>
    <property type="match status" value="1"/>
</dbReference>
<feature type="domain" description="Lipid/polyisoprenoid-binding YceI-like" evidence="2">
    <location>
        <begin position="40"/>
        <end position="180"/>
    </location>
</feature>
<organism evidence="3 4">
    <name type="scientific">Consotaella salsifontis</name>
    <dbReference type="NCBI Taxonomy" id="1365950"/>
    <lineage>
        <taxon>Bacteria</taxon>
        <taxon>Pseudomonadati</taxon>
        <taxon>Pseudomonadota</taxon>
        <taxon>Alphaproteobacteria</taxon>
        <taxon>Hyphomicrobiales</taxon>
        <taxon>Aurantimonadaceae</taxon>
        <taxon>Consotaella</taxon>
    </lineage>
</organism>
<evidence type="ECO:0000256" key="1">
    <source>
        <dbReference type="SAM" id="SignalP"/>
    </source>
</evidence>
<feature type="signal peptide" evidence="1">
    <location>
        <begin position="1"/>
        <end position="29"/>
    </location>
</feature>
<feature type="chain" id="PRO_5012956199" evidence="1">
    <location>
        <begin position="30"/>
        <end position="180"/>
    </location>
</feature>
<gene>
    <name evidence="3" type="ORF">SAMN05428963_104146</name>
</gene>
<keyword evidence="4" id="KW-1185">Reference proteome</keyword>
<dbReference type="InterPro" id="IPR036761">
    <property type="entry name" value="TTHA0802/YceI-like_sf"/>
</dbReference>
<dbReference type="InterPro" id="IPR007372">
    <property type="entry name" value="Lipid/polyisoprenoid-bd_YceI"/>
</dbReference>
<dbReference type="Proteomes" id="UP000190135">
    <property type="component" value="Unassembled WGS sequence"/>
</dbReference>
<dbReference type="SMART" id="SM00867">
    <property type="entry name" value="YceI"/>
    <property type="match status" value="1"/>
</dbReference>
<dbReference type="EMBL" id="FUXL01000004">
    <property type="protein sequence ID" value="SJZ94742.1"/>
    <property type="molecule type" value="Genomic_DNA"/>
</dbReference>
<keyword evidence="1" id="KW-0732">Signal</keyword>
<accession>A0A1T4PT96</accession>
<dbReference type="PANTHER" id="PTHR34406:SF1">
    <property type="entry name" value="PROTEIN YCEI"/>
    <property type="match status" value="1"/>
</dbReference>
<name>A0A1T4PT96_9HYPH</name>
<dbReference type="STRING" id="1365950.SAMN05428963_104146"/>
<dbReference type="Gene3D" id="2.40.128.110">
    <property type="entry name" value="Lipid/polyisoprenoid-binding, YceI-like"/>
    <property type="match status" value="1"/>
</dbReference>
<evidence type="ECO:0000313" key="3">
    <source>
        <dbReference type="EMBL" id="SJZ94742.1"/>
    </source>
</evidence>
<dbReference type="RefSeq" id="WP_245318880.1">
    <property type="nucleotide sequence ID" value="NZ_FUXL01000004.1"/>
</dbReference>
<dbReference type="Pfam" id="PF04264">
    <property type="entry name" value="YceI"/>
    <property type="match status" value="1"/>
</dbReference>
<sequence length="180" mass="19587">MKFHPSASIGPLALLLATALVIIPGTPQAEAESKPAPSGHYVADPAHTSLIWRISHFGLSHYTARLTGISAELDWNQQQPTQSKLTVAIDPASVKKEFPFPDVEDFDKKIGTEADFLAGKPITFVSRSIEQTGNDVGLVKGDLTFRGETHPMTLTSATTARWPSTRWRRWPSSASPPQVS</sequence>
<reference evidence="3 4" key="1">
    <citation type="submission" date="2017-02" db="EMBL/GenBank/DDBJ databases">
        <authorList>
            <person name="Peterson S.W."/>
        </authorList>
    </citation>
    <scope>NUCLEOTIDE SEQUENCE [LARGE SCALE GENOMIC DNA]</scope>
    <source>
        <strain evidence="3 4">USBA 369</strain>
    </source>
</reference>
<dbReference type="AlphaFoldDB" id="A0A1T4PT96"/>
<evidence type="ECO:0000313" key="4">
    <source>
        <dbReference type="Proteomes" id="UP000190135"/>
    </source>
</evidence>